<organism evidence="2 5">
    <name type="scientific">Phytopseudomonas dryadis</name>
    <dbReference type="NCBI Taxonomy" id="2487520"/>
    <lineage>
        <taxon>Bacteria</taxon>
        <taxon>Pseudomonadati</taxon>
        <taxon>Pseudomonadota</taxon>
        <taxon>Gammaproteobacteria</taxon>
        <taxon>Pseudomonadales</taxon>
        <taxon>Pseudomonadaceae</taxon>
        <taxon>Phytopseudomonas</taxon>
    </lineage>
</organism>
<evidence type="ECO:0000313" key="2">
    <source>
        <dbReference type="EMBL" id="TBU90935.1"/>
    </source>
</evidence>
<proteinExistence type="predicted"/>
<dbReference type="EMBL" id="QJUM01000003">
    <property type="protein sequence ID" value="TBV08910.1"/>
    <property type="molecule type" value="Genomic_DNA"/>
</dbReference>
<keyword evidence="1" id="KW-1133">Transmembrane helix</keyword>
<comment type="caution">
    <text evidence="2">The sequence shown here is derived from an EMBL/GenBank/DDBJ whole genome shotgun (WGS) entry which is preliminary data.</text>
</comment>
<dbReference type="Pfam" id="PF06790">
    <property type="entry name" value="UPF0259"/>
    <property type="match status" value="1"/>
</dbReference>
<feature type="transmembrane region" description="Helical" evidence="1">
    <location>
        <begin position="154"/>
        <end position="174"/>
    </location>
</feature>
<keyword evidence="1" id="KW-0472">Membrane</keyword>
<evidence type="ECO:0000256" key="1">
    <source>
        <dbReference type="SAM" id="Phobius"/>
    </source>
</evidence>
<keyword evidence="4" id="KW-1185">Reference proteome</keyword>
<reference evidence="4 5" key="1">
    <citation type="submission" date="2018-06" db="EMBL/GenBank/DDBJ databases">
        <title>Three novel Pseudomonas species isolated from symptomatic oak.</title>
        <authorList>
            <person name="Bueno-Gonzalez V."/>
            <person name="Brady C."/>
        </authorList>
    </citation>
    <scope>NUCLEOTIDE SEQUENCE [LARGE SCALE GENOMIC DNA]</scope>
    <source>
        <strain evidence="3 4">P26B</strain>
        <strain evidence="2 5">P6B</strain>
    </source>
</reference>
<dbReference type="AlphaFoldDB" id="A0A4Q9QZ98"/>
<feature type="transmembrane region" description="Helical" evidence="1">
    <location>
        <begin position="12"/>
        <end position="30"/>
    </location>
</feature>
<dbReference type="Proteomes" id="UP000293172">
    <property type="component" value="Unassembled WGS sequence"/>
</dbReference>
<evidence type="ECO:0000313" key="4">
    <source>
        <dbReference type="Proteomes" id="UP000291334"/>
    </source>
</evidence>
<evidence type="ECO:0000313" key="3">
    <source>
        <dbReference type="EMBL" id="TBV08910.1"/>
    </source>
</evidence>
<accession>A0A4Q9QZ98</accession>
<sequence length="218" mass="24433">MKVFDVLRDSWFFFRHNLFDIIVLCLPWLLLETLARRQLQGLGESNAAVLYDVLISLLCYPLYSGALILFLEARSNAEQPAKLALLSASLRLWPRFVLLAGISTLAIVFGAALFILPGLWVMVRLIFADYLLVLRGLSPLQAMQQSLQLTRGHFWPILSCVLLVMAPISLFSFWAGSVAGDGVARLLLDALLGLCPLFTTVLLFRLYMLRTADGMRDE</sequence>
<feature type="transmembrane region" description="Helical" evidence="1">
    <location>
        <begin position="50"/>
        <end position="71"/>
    </location>
</feature>
<protein>
    <submittedName>
        <fullName evidence="2">Uncharacterized protein</fullName>
    </submittedName>
</protein>
<keyword evidence="1" id="KW-0812">Transmembrane</keyword>
<feature type="transmembrane region" description="Helical" evidence="1">
    <location>
        <begin position="121"/>
        <end position="142"/>
    </location>
</feature>
<feature type="transmembrane region" description="Helical" evidence="1">
    <location>
        <begin position="186"/>
        <end position="207"/>
    </location>
</feature>
<feature type="transmembrane region" description="Helical" evidence="1">
    <location>
        <begin position="92"/>
        <end position="115"/>
    </location>
</feature>
<gene>
    <name evidence="3" type="ORF">DNK34_02980</name>
    <name evidence="2" type="ORF">DNK44_14865</name>
</gene>
<evidence type="ECO:0000313" key="5">
    <source>
        <dbReference type="Proteomes" id="UP000293172"/>
    </source>
</evidence>
<dbReference type="EMBL" id="QJUL01000020">
    <property type="protein sequence ID" value="TBU90935.1"/>
    <property type="molecule type" value="Genomic_DNA"/>
</dbReference>
<name>A0A4Q9QZ98_9GAMM</name>
<dbReference type="OrthoDB" id="6196264at2"/>
<dbReference type="Proteomes" id="UP000291334">
    <property type="component" value="Unassembled WGS sequence"/>
</dbReference>
<dbReference type="RefSeq" id="WP_131176751.1">
    <property type="nucleotide sequence ID" value="NZ_QJUL01000020.1"/>
</dbReference>